<feature type="domain" description="Glucose-methanol-choline oxidoreductase C-terminal" evidence="1">
    <location>
        <begin position="2"/>
        <end position="39"/>
    </location>
</feature>
<dbReference type="Gene3D" id="3.50.50.60">
    <property type="entry name" value="FAD/NAD(P)-binding domain"/>
    <property type="match status" value="1"/>
</dbReference>
<evidence type="ECO:0000313" key="3">
    <source>
        <dbReference type="Proteomes" id="UP000249198"/>
    </source>
</evidence>
<organism evidence="2 3">
    <name type="scientific">Pseudomonas kuykendallii</name>
    <dbReference type="NCBI Taxonomy" id="1007099"/>
    <lineage>
        <taxon>Bacteria</taxon>
        <taxon>Pseudomonadati</taxon>
        <taxon>Pseudomonadota</taxon>
        <taxon>Gammaproteobacteria</taxon>
        <taxon>Pseudomonadales</taxon>
        <taxon>Pseudomonadaceae</taxon>
        <taxon>Pseudomonas</taxon>
    </lineage>
</organism>
<evidence type="ECO:0000313" key="2">
    <source>
        <dbReference type="EMBL" id="PZP20729.1"/>
    </source>
</evidence>
<dbReference type="RefSeq" id="WP_273235062.1">
    <property type="nucleotide sequence ID" value="NZ_QFOH01000047.1"/>
</dbReference>
<dbReference type="Proteomes" id="UP000249198">
    <property type="component" value="Unassembled WGS sequence"/>
</dbReference>
<evidence type="ECO:0000259" key="1">
    <source>
        <dbReference type="Pfam" id="PF05199"/>
    </source>
</evidence>
<dbReference type="Pfam" id="PF05199">
    <property type="entry name" value="GMC_oxred_C"/>
    <property type="match status" value="1"/>
</dbReference>
<accession>A0A2W5ETT2</accession>
<reference evidence="2 3" key="1">
    <citation type="submission" date="2017-08" db="EMBL/GenBank/DDBJ databases">
        <title>Infants hospitalized years apart are colonized by the same room-sourced microbial strains.</title>
        <authorList>
            <person name="Brooks B."/>
            <person name="Olm M.R."/>
            <person name="Firek B.A."/>
            <person name="Baker R."/>
            <person name="Thomas B.C."/>
            <person name="Morowitz M.J."/>
            <person name="Banfield J.F."/>
        </authorList>
    </citation>
    <scope>NUCLEOTIDE SEQUENCE [LARGE SCALE GENOMIC DNA]</scope>
    <source>
        <strain evidence="2">S2_009_000_R2_77</strain>
    </source>
</reference>
<dbReference type="SUPFAM" id="SSF51905">
    <property type="entry name" value="FAD/NAD(P)-binding domain"/>
    <property type="match status" value="1"/>
</dbReference>
<dbReference type="GO" id="GO:0016614">
    <property type="term" value="F:oxidoreductase activity, acting on CH-OH group of donors"/>
    <property type="evidence" value="ECO:0007669"/>
    <property type="project" value="InterPro"/>
</dbReference>
<feature type="non-terminal residue" evidence="2">
    <location>
        <position position="1"/>
    </location>
</feature>
<gene>
    <name evidence="2" type="ORF">DI599_21630</name>
</gene>
<sequence>RAVADSLGRHHQLQNLSIHDGSLFPTSIGANPQLSVYGLTAQLATQLAERLKA</sequence>
<dbReference type="InterPro" id="IPR007867">
    <property type="entry name" value="GMC_OxRtase_C"/>
</dbReference>
<dbReference type="EMBL" id="QFOH01000047">
    <property type="protein sequence ID" value="PZP20729.1"/>
    <property type="molecule type" value="Genomic_DNA"/>
</dbReference>
<name>A0A2W5ETT2_9PSED</name>
<comment type="caution">
    <text evidence="2">The sequence shown here is derived from an EMBL/GenBank/DDBJ whole genome shotgun (WGS) entry which is preliminary data.</text>
</comment>
<dbReference type="AlphaFoldDB" id="A0A2W5ETT2"/>
<proteinExistence type="predicted"/>
<dbReference type="InterPro" id="IPR036188">
    <property type="entry name" value="FAD/NAD-bd_sf"/>
</dbReference>
<protein>
    <recommendedName>
        <fullName evidence="1">Glucose-methanol-choline oxidoreductase C-terminal domain-containing protein</fullName>
    </recommendedName>
</protein>